<dbReference type="EMBL" id="MIEK01000023">
    <property type="protein sequence ID" value="OEH82359.1"/>
    <property type="molecule type" value="Genomic_DNA"/>
</dbReference>
<evidence type="ECO:0000313" key="2">
    <source>
        <dbReference type="Proteomes" id="UP000095256"/>
    </source>
</evidence>
<proteinExistence type="predicted"/>
<accession>A0A1E5KXH3</accession>
<dbReference type="OrthoDB" id="2192355at2"/>
<dbReference type="InterPro" id="IPR008930">
    <property type="entry name" value="Terpenoid_cyclase/PrenylTrfase"/>
</dbReference>
<dbReference type="SUPFAM" id="SSF48239">
    <property type="entry name" value="Terpenoid cyclases/Protein prenyltransferases"/>
    <property type="match status" value="1"/>
</dbReference>
<comment type="caution">
    <text evidence="1">The sequence shown here is derived from an EMBL/GenBank/DDBJ whole genome shotgun (WGS) entry which is preliminary data.</text>
</comment>
<organism evidence="1 2">
    <name type="scientific">Enterococcus rivorum</name>
    <dbReference type="NCBI Taxonomy" id="762845"/>
    <lineage>
        <taxon>Bacteria</taxon>
        <taxon>Bacillati</taxon>
        <taxon>Bacillota</taxon>
        <taxon>Bacilli</taxon>
        <taxon>Lactobacillales</taxon>
        <taxon>Enterococcaceae</taxon>
        <taxon>Enterococcus</taxon>
    </lineage>
</organism>
<evidence type="ECO:0008006" key="3">
    <source>
        <dbReference type="Google" id="ProtNLM"/>
    </source>
</evidence>
<gene>
    <name evidence="1" type="ORF">BCR26_02710</name>
</gene>
<name>A0A1E5KXH3_9ENTE</name>
<dbReference type="RefSeq" id="WP_069698634.1">
    <property type="nucleotide sequence ID" value="NZ_JAGGMA010000001.1"/>
</dbReference>
<protein>
    <recommendedName>
        <fullName evidence="3">Alginate lyase domain-containing protein</fullName>
    </recommendedName>
</protein>
<evidence type="ECO:0000313" key="1">
    <source>
        <dbReference type="EMBL" id="OEH82359.1"/>
    </source>
</evidence>
<dbReference type="Proteomes" id="UP000095256">
    <property type="component" value="Unassembled WGS sequence"/>
</dbReference>
<keyword evidence="2" id="KW-1185">Reference proteome</keyword>
<reference evidence="1 2" key="1">
    <citation type="submission" date="2016-09" db="EMBL/GenBank/DDBJ databases">
        <authorList>
            <person name="Capua I."/>
            <person name="De Benedictis P."/>
            <person name="Joannis T."/>
            <person name="Lombin L.H."/>
            <person name="Cattoli G."/>
        </authorList>
    </citation>
    <scope>NUCLEOTIDE SEQUENCE [LARGE SCALE GENOMIC DNA]</scope>
    <source>
        <strain evidence="1 2">LMG 25899</strain>
    </source>
</reference>
<sequence length="289" mass="33484">MEAALQLRLLVEKEERISEAEIDRMLADSLLVSKLTQEYEPKYLFNIFKLVALSEIPFIERLPYTQKVIQFINKNCATEAGFSYTGKIADIVPCYNAMLLEAYVRLGMAETKEAQAALNWIKNYQLFARNLKTSWTEKGICKHGGCLNKTPCYIGIGKTVRALITYGEYTNHSDPEVENFIEKGLGYMLEHQMFLRLSEETPISKYITDNAFPQSYALTATDLVYIVGKGKKTTNNQVEKLMTLINKKQIAENQWKIEYIYKYKGYLSFENRRGKSEWLSHLYPIWLKK</sequence>
<dbReference type="STRING" id="762845.BCR26_02710"/>
<dbReference type="AlphaFoldDB" id="A0A1E5KXH3"/>